<keyword evidence="2" id="KW-1133">Transmembrane helix</keyword>
<accession>R7VI48</accession>
<feature type="compositionally biased region" description="Basic and acidic residues" evidence="1">
    <location>
        <begin position="258"/>
        <end position="275"/>
    </location>
</feature>
<dbReference type="HOGENOM" id="CLU_850583_0_0_1"/>
<dbReference type="EMBL" id="AMQN01004559">
    <property type="status" value="NOT_ANNOTATED_CDS"/>
    <property type="molecule type" value="Genomic_DNA"/>
</dbReference>
<reference evidence="3 5" key="2">
    <citation type="journal article" date="2013" name="Nature">
        <title>Insights into bilaterian evolution from three spiralian genomes.</title>
        <authorList>
            <person name="Simakov O."/>
            <person name="Marletaz F."/>
            <person name="Cho S.J."/>
            <person name="Edsinger-Gonzales E."/>
            <person name="Havlak P."/>
            <person name="Hellsten U."/>
            <person name="Kuo D.H."/>
            <person name="Larsson T."/>
            <person name="Lv J."/>
            <person name="Arendt D."/>
            <person name="Savage R."/>
            <person name="Osoegawa K."/>
            <person name="de Jong P."/>
            <person name="Grimwood J."/>
            <person name="Chapman J.A."/>
            <person name="Shapiro H."/>
            <person name="Aerts A."/>
            <person name="Otillar R.P."/>
            <person name="Terry A.Y."/>
            <person name="Boore J.L."/>
            <person name="Grigoriev I.V."/>
            <person name="Lindberg D.R."/>
            <person name="Seaver E.C."/>
            <person name="Weisblat D.A."/>
            <person name="Putnam N.H."/>
            <person name="Rokhsar D.S."/>
        </authorList>
    </citation>
    <scope>NUCLEOTIDE SEQUENCE</scope>
    <source>
        <strain evidence="3 5">I ESC-2004</strain>
    </source>
</reference>
<name>R7VI48_CAPTE</name>
<evidence type="ECO:0000256" key="2">
    <source>
        <dbReference type="SAM" id="Phobius"/>
    </source>
</evidence>
<feature type="region of interest" description="Disordered" evidence="1">
    <location>
        <begin position="251"/>
        <end position="289"/>
    </location>
</feature>
<keyword evidence="2" id="KW-0472">Membrane</keyword>
<dbReference type="Proteomes" id="UP000014760">
    <property type="component" value="Unassembled WGS sequence"/>
</dbReference>
<evidence type="ECO:0000313" key="4">
    <source>
        <dbReference type="EnsemblMetazoa" id="CapteP223382"/>
    </source>
</evidence>
<reference evidence="5" key="1">
    <citation type="submission" date="2012-12" db="EMBL/GenBank/DDBJ databases">
        <authorList>
            <person name="Hellsten U."/>
            <person name="Grimwood J."/>
            <person name="Chapman J.A."/>
            <person name="Shapiro H."/>
            <person name="Aerts A."/>
            <person name="Otillar R.P."/>
            <person name="Terry A.Y."/>
            <person name="Boore J.L."/>
            <person name="Simakov O."/>
            <person name="Marletaz F."/>
            <person name="Cho S.-J."/>
            <person name="Edsinger-Gonzales E."/>
            <person name="Havlak P."/>
            <person name="Kuo D.-H."/>
            <person name="Larsson T."/>
            <person name="Lv J."/>
            <person name="Arendt D."/>
            <person name="Savage R."/>
            <person name="Osoegawa K."/>
            <person name="de Jong P."/>
            <person name="Lindberg D.R."/>
            <person name="Seaver E.C."/>
            <person name="Weisblat D.A."/>
            <person name="Putnam N.H."/>
            <person name="Grigoriev I.V."/>
            <person name="Rokhsar D.S."/>
        </authorList>
    </citation>
    <scope>NUCLEOTIDE SEQUENCE</scope>
    <source>
        <strain evidence="5">I ESC-2004</strain>
    </source>
</reference>
<gene>
    <name evidence="3" type="ORF">CAPTEDRAFT_223382</name>
</gene>
<keyword evidence="2" id="KW-0812">Transmembrane</keyword>
<keyword evidence="5" id="KW-1185">Reference proteome</keyword>
<reference evidence="4" key="3">
    <citation type="submission" date="2015-06" db="UniProtKB">
        <authorList>
            <consortium name="EnsemblMetazoa"/>
        </authorList>
    </citation>
    <scope>IDENTIFICATION</scope>
</reference>
<feature type="transmembrane region" description="Helical" evidence="2">
    <location>
        <begin position="102"/>
        <end position="124"/>
    </location>
</feature>
<dbReference type="AlphaFoldDB" id="R7VI48"/>
<dbReference type="EMBL" id="KB293809">
    <property type="protein sequence ID" value="ELU15385.1"/>
    <property type="molecule type" value="Genomic_DNA"/>
</dbReference>
<proteinExistence type="predicted"/>
<dbReference type="EnsemblMetazoa" id="CapteT223382">
    <property type="protein sequence ID" value="CapteP223382"/>
    <property type="gene ID" value="CapteG223382"/>
</dbReference>
<evidence type="ECO:0000256" key="1">
    <source>
        <dbReference type="SAM" id="MobiDB-lite"/>
    </source>
</evidence>
<organism evidence="3">
    <name type="scientific">Capitella teleta</name>
    <name type="common">Polychaete worm</name>
    <dbReference type="NCBI Taxonomy" id="283909"/>
    <lineage>
        <taxon>Eukaryota</taxon>
        <taxon>Metazoa</taxon>
        <taxon>Spiralia</taxon>
        <taxon>Lophotrochozoa</taxon>
        <taxon>Annelida</taxon>
        <taxon>Polychaeta</taxon>
        <taxon>Sedentaria</taxon>
        <taxon>Scolecida</taxon>
        <taxon>Capitellidae</taxon>
        <taxon>Capitella</taxon>
    </lineage>
</organism>
<evidence type="ECO:0000313" key="5">
    <source>
        <dbReference type="Proteomes" id="UP000014760"/>
    </source>
</evidence>
<sequence>MNGVALEKVVDFKDLCVSVDPSLSFKDHIYSITPKANQVSGMIKRSIGYNAPSSVKLQLYIYLCRSKLENCSQVWSPQTNGNILTIESVQHSEDMAVTVVEIAALCLAIIVIIIGAVVTCIRCCRSISALNKEQPRTLRHDPERGFHVTYFDSIRQSFRRSSRKTETKNESESKVTIPRVHVATVEDLIAERSDIHPQYLDKSDSARTAKPTDNSPFVSQASYQRFENEHDDEYGVVNILQFKEEKFEGIENAGSALPKDEATRGPPGRGEEEPLPKFPSAHFADQCPKAKGVPGFEKLAHPFEKLSDEEIARFKSEFEDPETASEA</sequence>
<evidence type="ECO:0000313" key="3">
    <source>
        <dbReference type="EMBL" id="ELU15385.1"/>
    </source>
</evidence>
<protein>
    <submittedName>
        <fullName evidence="3 4">Uncharacterized protein</fullName>
    </submittedName>
</protein>